<feature type="domain" description="TIL" evidence="4">
    <location>
        <begin position="277"/>
        <end position="330"/>
    </location>
</feature>
<comment type="caution">
    <text evidence="5">The sequence shown here is derived from an EMBL/GenBank/DDBJ whole genome shotgun (WGS) entry which is preliminary data.</text>
</comment>
<dbReference type="Pfam" id="PF01826">
    <property type="entry name" value="TIL"/>
    <property type="match status" value="4"/>
</dbReference>
<dbReference type="SUPFAM" id="SSF57567">
    <property type="entry name" value="Serine protease inhibitors"/>
    <property type="match status" value="5"/>
</dbReference>
<evidence type="ECO:0000313" key="5">
    <source>
        <dbReference type="EMBL" id="EYB92110.1"/>
    </source>
</evidence>
<evidence type="ECO:0000313" key="6">
    <source>
        <dbReference type="Proteomes" id="UP000024635"/>
    </source>
</evidence>
<dbReference type="InterPro" id="IPR051368">
    <property type="entry name" value="SerProtInhib-TIL_Domain"/>
</dbReference>
<evidence type="ECO:0000256" key="2">
    <source>
        <dbReference type="ARBA" id="ARBA00022900"/>
    </source>
</evidence>
<dbReference type="PANTHER" id="PTHR23259:SF82">
    <property type="entry name" value="SERINE PROTEASE INHIBITOR 1 PROTEIN"/>
    <property type="match status" value="1"/>
</dbReference>
<dbReference type="AlphaFoldDB" id="A0A016SNE6"/>
<dbReference type="Gene3D" id="2.10.25.10">
    <property type="entry name" value="Laminin"/>
    <property type="match status" value="6"/>
</dbReference>
<keyword evidence="1" id="KW-0646">Protease inhibitor</keyword>
<feature type="domain" description="TIL" evidence="4">
    <location>
        <begin position="197"/>
        <end position="249"/>
    </location>
</feature>
<name>A0A016SNE6_9BILA</name>
<sequence length="610" mass="64735">MCMIISCTELLTAPCTFAKKAVLFGSSLSTFPWHPTLCSSSPAGAVPDKMGPATVTWLFAPMLTATSALSLIAGDSNGGLMHGRAHEAQSGVQSPYEANSVGMLGMTFVGAPNQAAKPGMGPMSMNGIWSYALPTCGMNEAYTDCTSACQPKCGVNSTTCTKECGPPGCECLPGYFRNAENICVSHDQCTTNSNTSCGKNEEYTPCSGCESQCFGTTSRCSRECGPPKCQCRDNYFRHMNGSCVAKEHCSATTGSSKPLILPRPGLNGTIPTVPMNCAANEYYTNCTSSCEPRCNGTKDICDKACGPPGCQCLPGYVRADDNSCVLRKQCGGATTCGMNEEHVICSGCEDKCSGERSRCGRGCGPPKCQCAANFYRHVNGSCVAKEHCIASEAATSCANVLCAPKTECQMVYSSECLHAGHCLAVPQCIPQNLTNTCANVRCDSSRECKMVQHNCSSTPCNPMPHCLPPASGTTTPRFGINSSSTRTTPVPTDSQECEENEEFTECMPSCQMTCTGRRECSSTFAATMCTAGCVCKAGYRRNADGQCVKPRRCYLSPGCKAYEEWSSCANCENKCDGSTRSCSTCYSGCACIRGYSRSAMDRCIPTEDCP</sequence>
<evidence type="ECO:0000256" key="1">
    <source>
        <dbReference type="ARBA" id="ARBA00022690"/>
    </source>
</evidence>
<dbReference type="GO" id="GO:0004867">
    <property type="term" value="F:serine-type endopeptidase inhibitor activity"/>
    <property type="evidence" value="ECO:0007669"/>
    <property type="project" value="UniProtKB-KW"/>
</dbReference>
<dbReference type="Proteomes" id="UP000024635">
    <property type="component" value="Unassembled WGS sequence"/>
</dbReference>
<keyword evidence="6" id="KW-1185">Reference proteome</keyword>
<gene>
    <name evidence="5" type="primary">Acey_s0198.g1639</name>
    <name evidence="5" type="synonym">Acey-Y69H2.10</name>
    <name evidence="5" type="ORF">Y032_0198g1639</name>
</gene>
<evidence type="ECO:0000259" key="4">
    <source>
        <dbReference type="Pfam" id="PF01826"/>
    </source>
</evidence>
<dbReference type="InterPro" id="IPR002919">
    <property type="entry name" value="TIL_dom"/>
</dbReference>
<dbReference type="STRING" id="53326.A0A016SNE6"/>
<feature type="domain" description="TIL" evidence="4">
    <location>
        <begin position="136"/>
        <end position="189"/>
    </location>
</feature>
<accession>A0A016SNE6</accession>
<protein>
    <recommendedName>
        <fullName evidence="4">TIL domain-containing protein</fullName>
    </recommendedName>
</protein>
<dbReference type="OrthoDB" id="5868241at2759"/>
<reference evidence="6" key="1">
    <citation type="journal article" date="2015" name="Nat. Genet.">
        <title>The genome and transcriptome of the zoonotic hookworm Ancylostoma ceylanicum identify infection-specific gene families.</title>
        <authorList>
            <person name="Schwarz E.M."/>
            <person name="Hu Y."/>
            <person name="Antoshechkin I."/>
            <person name="Miller M.M."/>
            <person name="Sternberg P.W."/>
            <person name="Aroian R.V."/>
        </authorList>
    </citation>
    <scope>NUCLEOTIDE SEQUENCE</scope>
    <source>
        <strain evidence="6">HY135</strain>
    </source>
</reference>
<dbReference type="EMBL" id="JARK01001534">
    <property type="protein sequence ID" value="EYB92110.1"/>
    <property type="molecule type" value="Genomic_DNA"/>
</dbReference>
<keyword evidence="2" id="KW-0722">Serine protease inhibitor</keyword>
<organism evidence="5 6">
    <name type="scientific">Ancylostoma ceylanicum</name>
    <dbReference type="NCBI Taxonomy" id="53326"/>
    <lineage>
        <taxon>Eukaryota</taxon>
        <taxon>Metazoa</taxon>
        <taxon>Ecdysozoa</taxon>
        <taxon>Nematoda</taxon>
        <taxon>Chromadorea</taxon>
        <taxon>Rhabditida</taxon>
        <taxon>Rhabditina</taxon>
        <taxon>Rhabditomorpha</taxon>
        <taxon>Strongyloidea</taxon>
        <taxon>Ancylostomatidae</taxon>
        <taxon>Ancylostomatinae</taxon>
        <taxon>Ancylostoma</taxon>
    </lineage>
</organism>
<dbReference type="PANTHER" id="PTHR23259">
    <property type="entry name" value="RIDDLE"/>
    <property type="match status" value="1"/>
</dbReference>
<feature type="domain" description="TIL" evidence="4">
    <location>
        <begin position="497"/>
        <end position="553"/>
    </location>
</feature>
<keyword evidence="3" id="KW-1015">Disulfide bond</keyword>
<evidence type="ECO:0000256" key="3">
    <source>
        <dbReference type="ARBA" id="ARBA00023157"/>
    </source>
</evidence>
<dbReference type="InterPro" id="IPR036084">
    <property type="entry name" value="Ser_inhib-like_sf"/>
</dbReference>
<proteinExistence type="predicted"/>
<dbReference type="CDD" id="cd19941">
    <property type="entry name" value="TIL"/>
    <property type="match status" value="6"/>
</dbReference>